<accession>B9M3E4</accession>
<dbReference type="InterPro" id="IPR012334">
    <property type="entry name" value="Pectin_lyas_fold"/>
</dbReference>
<proteinExistence type="predicted"/>
<dbReference type="eggNOG" id="COG3170">
    <property type="taxonomic scope" value="Bacteria"/>
</dbReference>
<dbReference type="InterPro" id="IPR039448">
    <property type="entry name" value="Beta_helix"/>
</dbReference>
<evidence type="ECO:0000313" key="3">
    <source>
        <dbReference type="EMBL" id="ACM21365.1"/>
    </source>
</evidence>
<evidence type="ECO:0000313" key="4">
    <source>
        <dbReference type="Proteomes" id="UP000007721"/>
    </source>
</evidence>
<dbReference type="AlphaFoldDB" id="B9M3E4"/>
<reference evidence="3 4" key="1">
    <citation type="submission" date="2009-01" db="EMBL/GenBank/DDBJ databases">
        <title>Complete sequence of Geobacter sp. FRC-32.</title>
        <authorList>
            <consortium name="US DOE Joint Genome Institute"/>
            <person name="Lucas S."/>
            <person name="Copeland A."/>
            <person name="Lapidus A."/>
            <person name="Glavina del Rio T."/>
            <person name="Dalin E."/>
            <person name="Tice H."/>
            <person name="Bruce D."/>
            <person name="Goodwin L."/>
            <person name="Pitluck S."/>
            <person name="Saunders E."/>
            <person name="Brettin T."/>
            <person name="Detter J.C."/>
            <person name="Han C."/>
            <person name="Larimer F."/>
            <person name="Land M."/>
            <person name="Hauser L."/>
            <person name="Kyrpides N."/>
            <person name="Ovchinnikova G."/>
            <person name="Kostka J."/>
            <person name="Richardson P."/>
        </authorList>
    </citation>
    <scope>NUCLEOTIDE SEQUENCE [LARGE SCALE GENOMIC DNA]</scope>
    <source>
        <strain evidence="4">DSM 22248 / JCM 15807 / FRC-32</strain>
    </source>
</reference>
<protein>
    <recommendedName>
        <fullName evidence="2">Right handed beta helix domain-containing protein</fullName>
    </recommendedName>
</protein>
<dbReference type="KEGG" id="geo:Geob_3022"/>
<organism evidence="3 4">
    <name type="scientific">Geotalea daltonii (strain DSM 22248 / JCM 15807 / FRC-32)</name>
    <name type="common">Geobacter daltonii</name>
    <dbReference type="NCBI Taxonomy" id="316067"/>
    <lineage>
        <taxon>Bacteria</taxon>
        <taxon>Pseudomonadati</taxon>
        <taxon>Thermodesulfobacteriota</taxon>
        <taxon>Desulfuromonadia</taxon>
        <taxon>Geobacterales</taxon>
        <taxon>Geobacteraceae</taxon>
        <taxon>Geotalea</taxon>
    </lineage>
</organism>
<dbReference type="RefSeq" id="WP_012648093.1">
    <property type="nucleotide sequence ID" value="NC_011979.1"/>
</dbReference>
<keyword evidence="4" id="KW-1185">Reference proteome</keyword>
<dbReference type="HOGENOM" id="CLU_045809_0_0_7"/>
<feature type="chain" id="PRO_5002886601" description="Right handed beta helix domain-containing protein" evidence="1">
    <location>
        <begin position="30"/>
        <end position="382"/>
    </location>
</feature>
<dbReference type="SUPFAM" id="SSF51126">
    <property type="entry name" value="Pectin lyase-like"/>
    <property type="match status" value="1"/>
</dbReference>
<evidence type="ECO:0000259" key="2">
    <source>
        <dbReference type="Pfam" id="PF13229"/>
    </source>
</evidence>
<dbReference type="Proteomes" id="UP000007721">
    <property type="component" value="Chromosome"/>
</dbReference>
<dbReference type="Pfam" id="PF13229">
    <property type="entry name" value="Beta_helix"/>
    <property type="match status" value="1"/>
</dbReference>
<dbReference type="InterPro" id="IPR011050">
    <property type="entry name" value="Pectin_lyase_fold/virulence"/>
</dbReference>
<dbReference type="EMBL" id="CP001390">
    <property type="protein sequence ID" value="ACM21365.1"/>
    <property type="molecule type" value="Genomic_DNA"/>
</dbReference>
<dbReference type="OrthoDB" id="5401272at2"/>
<feature type="domain" description="Right handed beta helix" evidence="2">
    <location>
        <begin position="201"/>
        <end position="337"/>
    </location>
</feature>
<dbReference type="STRING" id="316067.Geob_3022"/>
<feature type="signal peptide" evidence="1">
    <location>
        <begin position="1"/>
        <end position="29"/>
    </location>
</feature>
<name>B9M3E4_GEODF</name>
<evidence type="ECO:0000256" key="1">
    <source>
        <dbReference type="SAM" id="SignalP"/>
    </source>
</evidence>
<keyword evidence="1" id="KW-0732">Signal</keyword>
<gene>
    <name evidence="3" type="ordered locus">Geob_3022</name>
</gene>
<sequence length="382" mass="40493">MYLIFKKVCVYAAVAMGLALSGNPGPATAGDRDNKTDSPDRTVLSPVADLTYKNRTIAEDVTWKGNVLVEGGLILAPQATLTLEPGTTVFFRQSPGGDKPVFLIHGRIQALGGADKPVVFTSLYTEPTQGDWQGIVIMSSDKKNVLENCRITGAETGIEALFSRITLKNVGFAACGTGARIQDCMAVIVGGGATNCNIGLELTETEADVRDVNYSGNGQAVVAFQSSLYLGGSTFYSNSLEAVKVEGGRIRIIGNSFSVNGSGVTLIQGEGTLSGNRILKNKDYGVTLSKARVKVTANDISHNSKVGLRVEDGKGVAWGNTFVGNGDYDLYNAGADDFKAMGNWWGEGTPTTGKRIFDKKSNTSIGRVLYLPVLQAKPQSDL</sequence>
<dbReference type="Gene3D" id="2.160.20.10">
    <property type="entry name" value="Single-stranded right-handed beta-helix, Pectin lyase-like"/>
    <property type="match status" value="1"/>
</dbReference>